<evidence type="ECO:0000313" key="1">
    <source>
        <dbReference type="EMBL" id="JAH83775.1"/>
    </source>
</evidence>
<protein>
    <submittedName>
        <fullName evidence="1">Uncharacterized protein</fullName>
    </submittedName>
</protein>
<organism evidence="1">
    <name type="scientific">Anguilla anguilla</name>
    <name type="common">European freshwater eel</name>
    <name type="synonym">Muraena anguilla</name>
    <dbReference type="NCBI Taxonomy" id="7936"/>
    <lineage>
        <taxon>Eukaryota</taxon>
        <taxon>Metazoa</taxon>
        <taxon>Chordata</taxon>
        <taxon>Craniata</taxon>
        <taxon>Vertebrata</taxon>
        <taxon>Euteleostomi</taxon>
        <taxon>Actinopterygii</taxon>
        <taxon>Neopterygii</taxon>
        <taxon>Teleostei</taxon>
        <taxon>Anguilliformes</taxon>
        <taxon>Anguillidae</taxon>
        <taxon>Anguilla</taxon>
    </lineage>
</organism>
<dbReference type="AlphaFoldDB" id="A0A0E9W2L0"/>
<proteinExistence type="predicted"/>
<reference evidence="1" key="2">
    <citation type="journal article" date="2015" name="Fish Shellfish Immunol.">
        <title>Early steps in the European eel (Anguilla anguilla)-Vibrio vulnificus interaction in the gills: Role of the RtxA13 toxin.</title>
        <authorList>
            <person name="Callol A."/>
            <person name="Pajuelo D."/>
            <person name="Ebbesson L."/>
            <person name="Teles M."/>
            <person name="MacKenzie S."/>
            <person name="Amaro C."/>
        </authorList>
    </citation>
    <scope>NUCLEOTIDE SEQUENCE</scope>
</reference>
<accession>A0A0E9W2L0</accession>
<name>A0A0E9W2L0_ANGAN</name>
<sequence length="49" mass="5424">MSVAVKGTASTNQLYNLVGCCMWFNKILLSIHFTIKLTLNTTICSPKSM</sequence>
<reference evidence="1" key="1">
    <citation type="submission" date="2014-11" db="EMBL/GenBank/DDBJ databases">
        <authorList>
            <person name="Amaro Gonzalez C."/>
        </authorList>
    </citation>
    <scope>NUCLEOTIDE SEQUENCE</scope>
</reference>
<dbReference type="EMBL" id="GBXM01024802">
    <property type="protein sequence ID" value="JAH83775.1"/>
    <property type="molecule type" value="Transcribed_RNA"/>
</dbReference>